<accession>A0A1N7NEH9</accession>
<sequence>MITLNIISRIDVDKDFFTDYLFVLYLLRKEKIIVNLKFIGEVFNAAIYNNIVRTSKLFEINNEIEFTKKSIPLTQINPTKNDYFLNASIGDFAGYSSIECIQRKFKTIFYNVDFNLISNANHTMESFCRNHQDLYNLLKQISQNKEQVDSTIINENKTTLSSFFLSEKDKTDLINYL</sequence>
<protein>
    <submittedName>
        <fullName evidence="1">Uncharacterized protein</fullName>
    </submittedName>
</protein>
<gene>
    <name evidence="1" type="ORF">SAMN05421786_103467</name>
</gene>
<reference evidence="2" key="1">
    <citation type="submission" date="2017-01" db="EMBL/GenBank/DDBJ databases">
        <authorList>
            <person name="Varghese N."/>
            <person name="Submissions S."/>
        </authorList>
    </citation>
    <scope>NUCLEOTIDE SEQUENCE [LARGE SCALE GENOMIC DNA]</scope>
    <source>
        <strain evidence="2">DSM 18017</strain>
    </source>
</reference>
<name>A0A1N7NEH9_9FLAO</name>
<proteinExistence type="predicted"/>
<evidence type="ECO:0000313" key="2">
    <source>
        <dbReference type="Proteomes" id="UP000186744"/>
    </source>
</evidence>
<organism evidence="1 2">
    <name type="scientific">Chryseobacterium ureilyticum</name>
    <dbReference type="NCBI Taxonomy" id="373668"/>
    <lineage>
        <taxon>Bacteria</taxon>
        <taxon>Pseudomonadati</taxon>
        <taxon>Bacteroidota</taxon>
        <taxon>Flavobacteriia</taxon>
        <taxon>Flavobacteriales</taxon>
        <taxon>Weeksellaceae</taxon>
        <taxon>Chryseobacterium group</taxon>
        <taxon>Chryseobacterium</taxon>
    </lineage>
</organism>
<keyword evidence="2" id="KW-1185">Reference proteome</keyword>
<dbReference type="OrthoDB" id="797336at2"/>
<dbReference type="EMBL" id="FTOL01000003">
    <property type="protein sequence ID" value="SIS96777.1"/>
    <property type="molecule type" value="Genomic_DNA"/>
</dbReference>
<dbReference type="RefSeq" id="WP_076552166.1">
    <property type="nucleotide sequence ID" value="NZ_FTOL01000003.1"/>
</dbReference>
<dbReference type="AlphaFoldDB" id="A0A1N7NEH9"/>
<evidence type="ECO:0000313" key="1">
    <source>
        <dbReference type="EMBL" id="SIS96777.1"/>
    </source>
</evidence>
<dbReference type="Proteomes" id="UP000186744">
    <property type="component" value="Unassembled WGS sequence"/>
</dbReference>
<dbReference type="STRING" id="373668.SAMN05421786_103467"/>